<evidence type="ECO:0000313" key="2">
    <source>
        <dbReference type="Proteomes" id="UP001162060"/>
    </source>
</evidence>
<gene>
    <name evidence="1" type="ORF">PM001_LOCUS20587</name>
</gene>
<accession>A0AAV1UP89</accession>
<reference evidence="1" key="1">
    <citation type="submission" date="2024-01" db="EMBL/GenBank/DDBJ databases">
        <authorList>
            <person name="Webb A."/>
        </authorList>
    </citation>
    <scope>NUCLEOTIDE SEQUENCE</scope>
    <source>
        <strain evidence="1">Pm1</strain>
    </source>
</reference>
<dbReference type="EMBL" id="CAKLBY020000221">
    <property type="protein sequence ID" value="CAK7935437.1"/>
    <property type="molecule type" value="Genomic_DNA"/>
</dbReference>
<sequence>MIANKSLAHAGQDTVGERRSWIALALDVPSYMFTALEDLLALSWVQLQGREVTGKVLSGYRLTGRPK</sequence>
<dbReference type="Proteomes" id="UP001162060">
    <property type="component" value="Unassembled WGS sequence"/>
</dbReference>
<protein>
    <submittedName>
        <fullName evidence="1">Uncharacterized protein</fullName>
    </submittedName>
</protein>
<evidence type="ECO:0000313" key="1">
    <source>
        <dbReference type="EMBL" id="CAK7935437.1"/>
    </source>
</evidence>
<comment type="caution">
    <text evidence="1">The sequence shown here is derived from an EMBL/GenBank/DDBJ whole genome shotgun (WGS) entry which is preliminary data.</text>
</comment>
<dbReference type="AlphaFoldDB" id="A0AAV1UP89"/>
<organism evidence="1 2">
    <name type="scientific">Peronospora matthiolae</name>
    <dbReference type="NCBI Taxonomy" id="2874970"/>
    <lineage>
        <taxon>Eukaryota</taxon>
        <taxon>Sar</taxon>
        <taxon>Stramenopiles</taxon>
        <taxon>Oomycota</taxon>
        <taxon>Peronosporomycetes</taxon>
        <taxon>Peronosporales</taxon>
        <taxon>Peronosporaceae</taxon>
        <taxon>Peronospora</taxon>
    </lineage>
</organism>
<proteinExistence type="predicted"/>
<name>A0AAV1UP89_9STRA</name>